<dbReference type="InterPro" id="IPR036524">
    <property type="entry name" value="Frataxin/CyaY_sf"/>
</dbReference>
<dbReference type="GO" id="GO:0006879">
    <property type="term" value="P:intracellular iron ion homeostasis"/>
    <property type="evidence" value="ECO:0007669"/>
    <property type="project" value="TreeGrafter"/>
</dbReference>
<proteinExistence type="inferred from homology"/>
<comment type="caution">
    <text evidence="4">The sequence shown here is derived from an EMBL/GenBank/DDBJ whole genome shotgun (WGS) entry which is preliminary data.</text>
</comment>
<sequence length="196" mass="22114">MGYCTYFVIGAICMSCRRCLILFNAKMSRLLANLCIKKCRSVQTLLTSRIRPGIHIRNKHICQSISALAARNTSVCHIGPVYHQRVCQFTNTQPLNNEQTPILTGSEFEDLCQETLDSLGDKFEELIEGNYTETEYDVSLSIIRVIISGPKRYDYIGGCWIYKHDGRTLHQLLSEEMSKAFNTSIDFTPCANSGAT</sequence>
<evidence type="ECO:0000313" key="5">
    <source>
        <dbReference type="Proteomes" id="UP001208570"/>
    </source>
</evidence>
<name>A0AAD9JV65_9ANNE</name>
<gene>
    <name evidence="4" type="ORF">LSH36_147g08030</name>
</gene>
<dbReference type="PANTHER" id="PTHR16821:SF2">
    <property type="entry name" value="FRATAXIN, MITOCHONDRIAL"/>
    <property type="match status" value="1"/>
</dbReference>
<dbReference type="SMART" id="SM01219">
    <property type="entry name" value="Frataxin_Cyay"/>
    <property type="match status" value="1"/>
</dbReference>
<dbReference type="InterPro" id="IPR002908">
    <property type="entry name" value="Frataxin/CyaY"/>
</dbReference>
<keyword evidence="2" id="KW-0410">Iron transport</keyword>
<dbReference type="GO" id="GO:0006826">
    <property type="term" value="P:iron ion transport"/>
    <property type="evidence" value="ECO:0007669"/>
    <property type="project" value="UniProtKB-KW"/>
</dbReference>
<keyword evidence="2" id="KW-0406">Ion transport</keyword>
<organism evidence="4 5">
    <name type="scientific">Paralvinella palmiformis</name>
    <dbReference type="NCBI Taxonomy" id="53620"/>
    <lineage>
        <taxon>Eukaryota</taxon>
        <taxon>Metazoa</taxon>
        <taxon>Spiralia</taxon>
        <taxon>Lophotrochozoa</taxon>
        <taxon>Annelida</taxon>
        <taxon>Polychaeta</taxon>
        <taxon>Sedentaria</taxon>
        <taxon>Canalipalpata</taxon>
        <taxon>Terebellida</taxon>
        <taxon>Terebelliformia</taxon>
        <taxon>Alvinellidae</taxon>
        <taxon>Paralvinella</taxon>
    </lineage>
</organism>
<dbReference type="Proteomes" id="UP001208570">
    <property type="component" value="Unassembled WGS sequence"/>
</dbReference>
<dbReference type="GO" id="GO:0005739">
    <property type="term" value="C:mitochondrion"/>
    <property type="evidence" value="ECO:0007669"/>
    <property type="project" value="TreeGrafter"/>
</dbReference>
<dbReference type="Pfam" id="PF01491">
    <property type="entry name" value="Frataxin_Cyay"/>
    <property type="match status" value="1"/>
</dbReference>
<dbReference type="GO" id="GO:0051537">
    <property type="term" value="F:2 iron, 2 sulfur cluster binding"/>
    <property type="evidence" value="ECO:0007669"/>
    <property type="project" value="TreeGrafter"/>
</dbReference>
<dbReference type="GO" id="GO:0008198">
    <property type="term" value="F:ferrous iron binding"/>
    <property type="evidence" value="ECO:0007669"/>
    <property type="project" value="TreeGrafter"/>
</dbReference>
<dbReference type="PANTHER" id="PTHR16821">
    <property type="entry name" value="FRATAXIN"/>
    <property type="match status" value="1"/>
</dbReference>
<dbReference type="Gene3D" id="3.30.920.10">
    <property type="entry name" value="Frataxin/CyaY"/>
    <property type="match status" value="1"/>
</dbReference>
<keyword evidence="2" id="KW-0813">Transport</keyword>
<dbReference type="GO" id="GO:0008199">
    <property type="term" value="F:ferric iron binding"/>
    <property type="evidence" value="ECO:0007669"/>
    <property type="project" value="InterPro"/>
</dbReference>
<comment type="similarity">
    <text evidence="1">Belongs to the frataxin family.</text>
</comment>
<dbReference type="AlphaFoldDB" id="A0AAD9JV65"/>
<evidence type="ECO:0000256" key="1">
    <source>
        <dbReference type="ARBA" id="ARBA00008183"/>
    </source>
</evidence>
<protein>
    <submittedName>
        <fullName evidence="4">Uncharacterized protein</fullName>
    </submittedName>
</protein>
<keyword evidence="3" id="KW-0408">Iron</keyword>
<dbReference type="GO" id="GO:0016226">
    <property type="term" value="P:iron-sulfur cluster assembly"/>
    <property type="evidence" value="ECO:0007669"/>
    <property type="project" value="InterPro"/>
</dbReference>
<dbReference type="EMBL" id="JAODUP010000147">
    <property type="protein sequence ID" value="KAK2159752.1"/>
    <property type="molecule type" value="Genomic_DNA"/>
</dbReference>
<dbReference type="PROSITE" id="PS50810">
    <property type="entry name" value="FRATAXIN_2"/>
    <property type="match status" value="1"/>
</dbReference>
<keyword evidence="5" id="KW-1185">Reference proteome</keyword>
<dbReference type="GO" id="GO:0004322">
    <property type="term" value="F:ferroxidase activity"/>
    <property type="evidence" value="ECO:0007669"/>
    <property type="project" value="TreeGrafter"/>
</dbReference>
<reference evidence="4" key="1">
    <citation type="journal article" date="2023" name="Mol. Biol. Evol.">
        <title>Third-Generation Sequencing Reveals the Adaptive Role of the Epigenome in Three Deep-Sea Polychaetes.</title>
        <authorList>
            <person name="Perez M."/>
            <person name="Aroh O."/>
            <person name="Sun Y."/>
            <person name="Lan Y."/>
            <person name="Juniper S.K."/>
            <person name="Young C.R."/>
            <person name="Angers B."/>
            <person name="Qian P.Y."/>
        </authorList>
    </citation>
    <scope>NUCLEOTIDE SEQUENCE</scope>
    <source>
        <strain evidence="4">P08H-3</strain>
    </source>
</reference>
<dbReference type="SUPFAM" id="SSF55387">
    <property type="entry name" value="Frataxin/Nqo15-like"/>
    <property type="match status" value="1"/>
</dbReference>
<accession>A0AAD9JV65</accession>
<evidence type="ECO:0000256" key="3">
    <source>
        <dbReference type="ARBA" id="ARBA00023004"/>
    </source>
</evidence>
<dbReference type="GO" id="GO:0034986">
    <property type="term" value="F:iron chaperone activity"/>
    <property type="evidence" value="ECO:0007669"/>
    <property type="project" value="TreeGrafter"/>
</dbReference>
<evidence type="ECO:0000256" key="2">
    <source>
        <dbReference type="ARBA" id="ARBA00022496"/>
    </source>
</evidence>
<evidence type="ECO:0000313" key="4">
    <source>
        <dbReference type="EMBL" id="KAK2159752.1"/>
    </source>
</evidence>